<evidence type="ECO:0000259" key="5">
    <source>
        <dbReference type="PROSITE" id="PS50931"/>
    </source>
</evidence>
<dbReference type="PANTHER" id="PTHR30579:SF2">
    <property type="entry name" value="HTH-TYPE TRANSCRIPTIONAL REGULATOR ARGP"/>
    <property type="match status" value="1"/>
</dbReference>
<dbReference type="InterPro" id="IPR005119">
    <property type="entry name" value="LysR_subst-bd"/>
</dbReference>
<dbReference type="InterPro" id="IPR036388">
    <property type="entry name" value="WH-like_DNA-bd_sf"/>
</dbReference>
<reference evidence="6 7" key="1">
    <citation type="submission" date="2023-04" db="EMBL/GenBank/DDBJ databases">
        <title>Complete genome sequence of Alisedimentitalea scapharcae.</title>
        <authorList>
            <person name="Rong J.-C."/>
            <person name="Yi M.-L."/>
            <person name="Zhao Q."/>
        </authorList>
    </citation>
    <scope>NUCLEOTIDE SEQUENCE [LARGE SCALE GENOMIC DNA]</scope>
    <source>
        <strain evidence="6 7">KCTC 42119</strain>
    </source>
</reference>
<dbReference type="NCBIfam" id="TIGR03298">
    <property type="entry name" value="argP"/>
    <property type="match status" value="1"/>
</dbReference>
<evidence type="ECO:0000313" key="6">
    <source>
        <dbReference type="EMBL" id="WZK88113.1"/>
    </source>
</evidence>
<dbReference type="PANTHER" id="PTHR30579">
    <property type="entry name" value="TRANSCRIPTIONAL REGULATOR"/>
    <property type="match status" value="1"/>
</dbReference>
<dbReference type="RefSeq" id="WP_406645482.1">
    <property type="nucleotide sequence ID" value="NZ_CP123584.1"/>
</dbReference>
<keyword evidence="2" id="KW-0805">Transcription regulation</keyword>
<proteinExistence type="inferred from homology"/>
<dbReference type="InterPro" id="IPR000847">
    <property type="entry name" value="LysR_HTH_N"/>
</dbReference>
<feature type="domain" description="HTH lysR-type" evidence="5">
    <location>
        <begin position="3"/>
        <end position="59"/>
    </location>
</feature>
<keyword evidence="3" id="KW-0238">DNA-binding</keyword>
<comment type="similarity">
    <text evidence="1">Belongs to the LysR transcriptional regulatory family.</text>
</comment>
<dbReference type="Pfam" id="PF03466">
    <property type="entry name" value="LysR_substrate"/>
    <property type="match status" value="1"/>
</dbReference>
<dbReference type="PROSITE" id="PS50931">
    <property type="entry name" value="HTH_LYSR"/>
    <property type="match status" value="1"/>
</dbReference>
<dbReference type="InterPro" id="IPR017685">
    <property type="entry name" value="ArgP"/>
</dbReference>
<dbReference type="Gene3D" id="3.40.190.290">
    <property type="match status" value="1"/>
</dbReference>
<dbReference type="Gene3D" id="1.10.10.10">
    <property type="entry name" value="Winged helix-like DNA-binding domain superfamily/Winged helix DNA-binding domain"/>
    <property type="match status" value="1"/>
</dbReference>
<accession>A0ABZ2XQH7</accession>
<evidence type="ECO:0000313" key="7">
    <source>
        <dbReference type="Proteomes" id="UP001623232"/>
    </source>
</evidence>
<dbReference type="Proteomes" id="UP001623232">
    <property type="component" value="Chromosome"/>
</dbReference>
<protein>
    <submittedName>
        <fullName evidence="6">LysR family transcriptional regulator ArgP</fullName>
    </submittedName>
</protein>
<dbReference type="InterPro" id="IPR036390">
    <property type="entry name" value="WH_DNA-bd_sf"/>
</dbReference>
<dbReference type="Pfam" id="PF00126">
    <property type="entry name" value="HTH_1"/>
    <property type="match status" value="1"/>
</dbReference>
<dbReference type="EMBL" id="CP123584">
    <property type="protein sequence ID" value="WZK88113.1"/>
    <property type="molecule type" value="Genomic_DNA"/>
</dbReference>
<evidence type="ECO:0000256" key="2">
    <source>
        <dbReference type="ARBA" id="ARBA00023015"/>
    </source>
</evidence>
<dbReference type="InterPro" id="IPR050176">
    <property type="entry name" value="LTTR"/>
</dbReference>
<evidence type="ECO:0000256" key="3">
    <source>
        <dbReference type="ARBA" id="ARBA00023125"/>
    </source>
</evidence>
<keyword evidence="4" id="KW-0804">Transcription</keyword>
<keyword evidence="7" id="KW-1185">Reference proteome</keyword>
<name>A0ABZ2XQH7_9RHOB</name>
<evidence type="ECO:0000256" key="1">
    <source>
        <dbReference type="ARBA" id="ARBA00009437"/>
    </source>
</evidence>
<dbReference type="NCBIfam" id="NF009888">
    <property type="entry name" value="PRK13348.1"/>
    <property type="match status" value="1"/>
</dbReference>
<dbReference type="SUPFAM" id="SSF53850">
    <property type="entry name" value="Periplasmic binding protein-like II"/>
    <property type="match status" value="1"/>
</dbReference>
<gene>
    <name evidence="6" type="ORF">QEZ52_16095</name>
</gene>
<dbReference type="SUPFAM" id="SSF46785">
    <property type="entry name" value="Winged helix' DNA-binding domain"/>
    <property type="match status" value="1"/>
</dbReference>
<sequence>MQFDPHQLAALSEVLRLGSFEAAAGQLSVTPSAISQRIKALEDRTGAALIRRGTPCVGTPLGIRLAKHAEDIGLLEAQLSRELSLDGGPAPARLRVAVNADSLATWFVAAMEQVPDLLFDLVLDDQDHSADWLRRGAVSATVCARDKPVAGCDMHDLGVLRYVAVASPAFHERWFAQGVTRETLAQAPMLTFNAKDALQQIWLDTYIGTKLAPPSHFLPSSHAFVDAARANIGWGMMPFAQIRGHLKHARLIPLLPKADIGVTLSWQVNRIMAPALKPVTRAVIDAATKVLHKT</sequence>
<dbReference type="NCBIfam" id="NF002964">
    <property type="entry name" value="PRK03635.1"/>
    <property type="match status" value="1"/>
</dbReference>
<organism evidence="6 7">
    <name type="scientific">Aliisedimentitalea scapharcae</name>
    <dbReference type="NCBI Taxonomy" id="1524259"/>
    <lineage>
        <taxon>Bacteria</taxon>
        <taxon>Pseudomonadati</taxon>
        <taxon>Pseudomonadota</taxon>
        <taxon>Alphaproteobacteria</taxon>
        <taxon>Rhodobacterales</taxon>
        <taxon>Roseobacteraceae</taxon>
        <taxon>Aliisedimentitalea</taxon>
    </lineage>
</organism>
<evidence type="ECO:0000256" key="4">
    <source>
        <dbReference type="ARBA" id="ARBA00023163"/>
    </source>
</evidence>